<comment type="caution">
    <text evidence="3">The sequence shown here is derived from an EMBL/GenBank/DDBJ whole genome shotgun (WGS) entry which is preliminary data.</text>
</comment>
<sequence>MKIIHYINQFYAQIGGEEKADTPLSVRENAMIGPGVALKAAMGDEAEIVATIVCGDNYFNENLDEVTAGVAKALENYKPDIVIAGPAFNAGRYGMACGNILKICSLKGIPAFSGMYPENPGAEMFRTYGFITKTRNSAGSMRSAIADMTALIRKVLTDPRSLDPKADNYIQRGQRINKFSNKTGAERCVEMMLNKVNGRPYETELPMPTYNRVPPAPAIKELSKAVIALVTTGAVVPEGNPDHIETGIATKFGKYSFSKDYGGFHMPRHQMIHGGCDPVYAQEDPNRMIPADVLKDMEAEGKIGKLSDTLFVTSGNGCATNNAVAFGQAIAAELKAMKVDGIILTSA</sequence>
<dbReference type="NCBIfam" id="TIGR01918">
    <property type="entry name" value="various_sel_PB"/>
    <property type="match status" value="1"/>
</dbReference>
<proteinExistence type="predicted"/>
<name>A8RH49_ENTBW</name>
<dbReference type="AlphaFoldDB" id="A8RH49"/>
<protein>
    <recommendedName>
        <fullName evidence="5">Glycine/betaine/sarcosine/D-proline family reductase selenoprotein B</fullName>
    </recommendedName>
</protein>
<dbReference type="InterPro" id="IPR010187">
    <property type="entry name" value="Various_sel_PB"/>
</dbReference>
<organism evidence="3 4">
    <name type="scientific">Enterocloster bolteae (strain ATCC BAA-613 / DSM 15670 / CCUG 46953 / JCM 12243 / WAL 16351)</name>
    <name type="common">Clostridium bolteae</name>
    <dbReference type="NCBI Taxonomy" id="411902"/>
    <lineage>
        <taxon>Bacteria</taxon>
        <taxon>Bacillati</taxon>
        <taxon>Bacillota</taxon>
        <taxon>Clostridia</taxon>
        <taxon>Lachnospirales</taxon>
        <taxon>Lachnospiraceae</taxon>
        <taxon>Enterocloster</taxon>
    </lineage>
</organism>
<dbReference type="HOGENOM" id="CLU_053106_0_0_9"/>
<evidence type="ECO:0008006" key="5">
    <source>
        <dbReference type="Google" id="ProtNLM"/>
    </source>
</evidence>
<evidence type="ECO:0000256" key="2">
    <source>
        <dbReference type="ARBA" id="ARBA00023002"/>
    </source>
</evidence>
<evidence type="ECO:0000313" key="4">
    <source>
        <dbReference type="Proteomes" id="UP000005396"/>
    </source>
</evidence>
<accession>A8RH49</accession>
<evidence type="ECO:0000313" key="3">
    <source>
        <dbReference type="EMBL" id="EDP19476.1"/>
    </source>
</evidence>
<dbReference type="Proteomes" id="UP000005396">
    <property type="component" value="Unassembled WGS sequence"/>
</dbReference>
<reference evidence="3 4" key="2">
    <citation type="submission" date="2007-09" db="EMBL/GenBank/DDBJ databases">
        <title>Draft genome sequence of Clostridium bolteae (ATCC BAA-613).</title>
        <authorList>
            <person name="Sudarsanam P."/>
            <person name="Ley R."/>
            <person name="Guruge J."/>
            <person name="Turnbaugh P.J."/>
            <person name="Mahowald M."/>
            <person name="Liep D."/>
            <person name="Gordon J."/>
        </authorList>
    </citation>
    <scope>NUCLEOTIDE SEQUENCE [LARGE SCALE GENOMIC DNA]</scope>
    <source>
        <strain evidence="4">ATCC BAA-613 / DSM 15670 / CCUG 46953 / JCM 12243 / WAL 16351</strain>
    </source>
</reference>
<evidence type="ECO:0000256" key="1">
    <source>
        <dbReference type="ARBA" id="ARBA00022933"/>
    </source>
</evidence>
<gene>
    <name evidence="3" type="ORF">CLOBOL_00313</name>
</gene>
<dbReference type="EMBL" id="ABCC02000002">
    <property type="protein sequence ID" value="EDP19476.1"/>
    <property type="molecule type" value="Genomic_DNA"/>
</dbReference>
<dbReference type="GO" id="GO:0050485">
    <property type="term" value="F:oxidoreductase activity, acting on X-H and Y-H to form an X-Y bond, with a disulfide as acceptor"/>
    <property type="evidence" value="ECO:0007669"/>
    <property type="project" value="InterPro"/>
</dbReference>
<keyword evidence="1" id="KW-0712">Selenocysteine</keyword>
<keyword evidence="2" id="KW-0560">Oxidoreductase</keyword>
<dbReference type="PaxDb" id="411902-CLOBOL_00313"/>
<reference evidence="3 4" key="1">
    <citation type="submission" date="2007-08" db="EMBL/GenBank/DDBJ databases">
        <authorList>
            <person name="Fulton L."/>
            <person name="Clifton S."/>
            <person name="Fulton B."/>
            <person name="Xu J."/>
            <person name="Minx P."/>
            <person name="Pepin K.H."/>
            <person name="Johnson M."/>
            <person name="Thiruvilangam P."/>
            <person name="Bhonagiri V."/>
            <person name="Nash W.E."/>
            <person name="Mardis E.R."/>
            <person name="Wilson R.K."/>
        </authorList>
    </citation>
    <scope>NUCLEOTIDE SEQUENCE [LARGE SCALE GENOMIC DNA]</scope>
    <source>
        <strain evidence="4">ATCC BAA-613 / DSM 15670 / CCUG 46953 / JCM 12243 / WAL 16351</strain>
    </source>
</reference>
<dbReference type="Pfam" id="PF07355">
    <property type="entry name" value="GRDB"/>
    <property type="match status" value="1"/>
</dbReference>
<dbReference type="eggNOG" id="COG1978">
    <property type="taxonomic scope" value="Bacteria"/>
</dbReference>